<gene>
    <name evidence="16" type="ORF">CF394_01170</name>
</gene>
<dbReference type="OrthoDB" id="9780487at2"/>
<evidence type="ECO:0000256" key="13">
    <source>
        <dbReference type="ARBA" id="ARBA00023136"/>
    </source>
</evidence>
<feature type="domain" description="Histidine kinase" evidence="15">
    <location>
        <begin position="121"/>
        <end position="328"/>
    </location>
</feature>
<dbReference type="SUPFAM" id="SSF55874">
    <property type="entry name" value="ATPase domain of HSP90 chaperone/DNA topoisomerase II/histidine kinase"/>
    <property type="match status" value="1"/>
</dbReference>
<dbReference type="AlphaFoldDB" id="A0A264W637"/>
<keyword evidence="5" id="KW-0597">Phosphoprotein</keyword>
<dbReference type="PANTHER" id="PTHR45453">
    <property type="entry name" value="PHOSPHATE REGULON SENSOR PROTEIN PHOR"/>
    <property type="match status" value="1"/>
</dbReference>
<evidence type="ECO:0000256" key="8">
    <source>
        <dbReference type="ARBA" id="ARBA00022741"/>
    </source>
</evidence>
<evidence type="ECO:0000256" key="2">
    <source>
        <dbReference type="ARBA" id="ARBA00004651"/>
    </source>
</evidence>
<dbReference type="PROSITE" id="PS50109">
    <property type="entry name" value="HIS_KIN"/>
    <property type="match status" value="1"/>
</dbReference>
<evidence type="ECO:0000256" key="12">
    <source>
        <dbReference type="ARBA" id="ARBA00023012"/>
    </source>
</evidence>
<dbReference type="PANTHER" id="PTHR45453:SF2">
    <property type="entry name" value="HISTIDINE KINASE"/>
    <property type="match status" value="1"/>
</dbReference>
<dbReference type="EC" id="2.7.13.3" evidence="3"/>
<dbReference type="InterPro" id="IPR036890">
    <property type="entry name" value="HATPase_C_sf"/>
</dbReference>
<dbReference type="RefSeq" id="WP_094941441.1">
    <property type="nucleotide sequence ID" value="NZ_NOKQ01000134.1"/>
</dbReference>
<reference evidence="16 17" key="1">
    <citation type="submission" date="2017-07" db="EMBL/GenBank/DDBJ databases">
        <title>Tetzosporium hominis gen.nov. sp.nov.</title>
        <authorList>
            <person name="Tetz G."/>
            <person name="Tetz V."/>
        </authorList>
    </citation>
    <scope>NUCLEOTIDE SEQUENCE [LARGE SCALE GENOMIC DNA]</scope>
    <source>
        <strain evidence="16 17">VT-49</strain>
    </source>
</reference>
<dbReference type="InterPro" id="IPR004358">
    <property type="entry name" value="Sig_transdc_His_kin-like_C"/>
</dbReference>
<evidence type="ECO:0000313" key="17">
    <source>
        <dbReference type="Proteomes" id="UP000217065"/>
    </source>
</evidence>
<comment type="caution">
    <text evidence="16">The sequence shown here is derived from an EMBL/GenBank/DDBJ whole genome shotgun (WGS) entry which is preliminary data.</text>
</comment>
<keyword evidence="8" id="KW-0547">Nucleotide-binding</keyword>
<organism evidence="16 17">
    <name type="scientific">Tetzosporium hominis</name>
    <dbReference type="NCBI Taxonomy" id="2020506"/>
    <lineage>
        <taxon>Bacteria</taxon>
        <taxon>Bacillati</taxon>
        <taxon>Bacillota</taxon>
        <taxon>Bacilli</taxon>
        <taxon>Bacillales</taxon>
        <taxon>Caryophanaceae</taxon>
        <taxon>Tetzosporium</taxon>
    </lineage>
</organism>
<dbReference type="InterPro" id="IPR050351">
    <property type="entry name" value="BphY/WalK/GraS-like"/>
</dbReference>
<keyword evidence="12" id="KW-0902">Two-component regulatory system</keyword>
<dbReference type="EMBL" id="NOKQ01000134">
    <property type="protein sequence ID" value="OZS79062.1"/>
    <property type="molecule type" value="Genomic_DNA"/>
</dbReference>
<keyword evidence="7 14" id="KW-0812">Transmembrane</keyword>
<dbReference type="GO" id="GO:0005524">
    <property type="term" value="F:ATP binding"/>
    <property type="evidence" value="ECO:0007669"/>
    <property type="project" value="UniProtKB-KW"/>
</dbReference>
<dbReference type="GO" id="GO:0000155">
    <property type="term" value="F:phosphorelay sensor kinase activity"/>
    <property type="evidence" value="ECO:0007669"/>
    <property type="project" value="InterPro"/>
</dbReference>
<sequence length="332" mass="38465">MIRLFIREHTISLLFPVFISLLCSLIFVLDGFRSVNTVIYVVVLSTILTVVIHFYLYLRKYKYYKRILTPPKAMEDLLEKMYPSPEQQQEHLYLQQLYKVYQQEVQRLYAAQKRHLQFMNGWVHQMKTPIAVIDLMLQQDEKLDSQSVSEEIERIKRALEAVLMNARLDTFEEDLRIEKVNLKELVSTIVNENKRLFIKRQVFPVVEVDPSLVVSTDRKWIQFIISQFITNAVKYSFTPQSKIWITSDCSESGCTLSVRDEGIGIPKSDIKRVTRAFFTGENGRKTGESTGMGLYIAQEVSQKLGHTLAIESEVGRGTTVSLSFIEFEKVGE</sequence>
<keyword evidence="10" id="KW-0067">ATP-binding</keyword>
<keyword evidence="4" id="KW-1003">Cell membrane</keyword>
<evidence type="ECO:0000256" key="10">
    <source>
        <dbReference type="ARBA" id="ARBA00022840"/>
    </source>
</evidence>
<dbReference type="InterPro" id="IPR003594">
    <property type="entry name" value="HATPase_dom"/>
</dbReference>
<comment type="catalytic activity">
    <reaction evidence="1">
        <text>ATP + protein L-histidine = ADP + protein N-phospho-L-histidine.</text>
        <dbReference type="EC" id="2.7.13.3"/>
    </reaction>
</comment>
<keyword evidence="13 14" id="KW-0472">Membrane</keyword>
<evidence type="ECO:0000256" key="6">
    <source>
        <dbReference type="ARBA" id="ARBA00022679"/>
    </source>
</evidence>
<dbReference type="GO" id="GO:0005886">
    <property type="term" value="C:plasma membrane"/>
    <property type="evidence" value="ECO:0007669"/>
    <property type="project" value="UniProtKB-SubCell"/>
</dbReference>
<dbReference type="Gene3D" id="3.30.565.10">
    <property type="entry name" value="Histidine kinase-like ATPase, C-terminal domain"/>
    <property type="match status" value="1"/>
</dbReference>
<evidence type="ECO:0000256" key="5">
    <source>
        <dbReference type="ARBA" id="ARBA00022553"/>
    </source>
</evidence>
<evidence type="ECO:0000256" key="9">
    <source>
        <dbReference type="ARBA" id="ARBA00022777"/>
    </source>
</evidence>
<evidence type="ECO:0000256" key="14">
    <source>
        <dbReference type="SAM" id="Phobius"/>
    </source>
</evidence>
<dbReference type="CDD" id="cd00082">
    <property type="entry name" value="HisKA"/>
    <property type="match status" value="1"/>
</dbReference>
<evidence type="ECO:0000256" key="3">
    <source>
        <dbReference type="ARBA" id="ARBA00012438"/>
    </source>
</evidence>
<evidence type="ECO:0000313" key="16">
    <source>
        <dbReference type="EMBL" id="OZS79062.1"/>
    </source>
</evidence>
<keyword evidence="17" id="KW-1185">Reference proteome</keyword>
<accession>A0A264W637</accession>
<dbReference type="InterPro" id="IPR005467">
    <property type="entry name" value="His_kinase_dom"/>
</dbReference>
<feature type="transmembrane region" description="Helical" evidence="14">
    <location>
        <begin position="38"/>
        <end position="58"/>
    </location>
</feature>
<comment type="subcellular location">
    <subcellularLocation>
        <location evidence="2">Cell membrane</location>
        <topology evidence="2">Multi-pass membrane protein</topology>
    </subcellularLocation>
</comment>
<evidence type="ECO:0000256" key="4">
    <source>
        <dbReference type="ARBA" id="ARBA00022475"/>
    </source>
</evidence>
<keyword evidence="6" id="KW-0808">Transferase</keyword>
<keyword evidence="11 14" id="KW-1133">Transmembrane helix</keyword>
<evidence type="ECO:0000256" key="7">
    <source>
        <dbReference type="ARBA" id="ARBA00022692"/>
    </source>
</evidence>
<dbReference type="PRINTS" id="PR00344">
    <property type="entry name" value="BCTRLSENSOR"/>
</dbReference>
<evidence type="ECO:0000256" key="1">
    <source>
        <dbReference type="ARBA" id="ARBA00000085"/>
    </source>
</evidence>
<feature type="transmembrane region" description="Helical" evidence="14">
    <location>
        <begin position="12"/>
        <end position="32"/>
    </location>
</feature>
<dbReference type="GO" id="GO:0016036">
    <property type="term" value="P:cellular response to phosphate starvation"/>
    <property type="evidence" value="ECO:0007669"/>
    <property type="project" value="TreeGrafter"/>
</dbReference>
<name>A0A264W637_9BACL</name>
<keyword evidence="9 16" id="KW-0418">Kinase</keyword>
<dbReference type="Proteomes" id="UP000217065">
    <property type="component" value="Unassembled WGS sequence"/>
</dbReference>
<proteinExistence type="predicted"/>
<dbReference type="GO" id="GO:0004721">
    <property type="term" value="F:phosphoprotein phosphatase activity"/>
    <property type="evidence" value="ECO:0007669"/>
    <property type="project" value="TreeGrafter"/>
</dbReference>
<dbReference type="Pfam" id="PF02518">
    <property type="entry name" value="HATPase_c"/>
    <property type="match status" value="1"/>
</dbReference>
<evidence type="ECO:0000259" key="15">
    <source>
        <dbReference type="PROSITE" id="PS50109"/>
    </source>
</evidence>
<protein>
    <recommendedName>
        <fullName evidence="3">histidine kinase</fullName>
        <ecNumber evidence="3">2.7.13.3</ecNumber>
    </recommendedName>
</protein>
<dbReference type="SMART" id="SM00387">
    <property type="entry name" value="HATPase_c"/>
    <property type="match status" value="1"/>
</dbReference>
<evidence type="ECO:0000256" key="11">
    <source>
        <dbReference type="ARBA" id="ARBA00022989"/>
    </source>
</evidence>
<dbReference type="InterPro" id="IPR003661">
    <property type="entry name" value="HisK_dim/P_dom"/>
</dbReference>